<dbReference type="CDD" id="cd03230">
    <property type="entry name" value="ABC_DR_subfamily_A"/>
    <property type="match status" value="1"/>
</dbReference>
<dbReference type="AlphaFoldDB" id="A0A941D646"/>
<accession>A0A941D646</accession>
<dbReference type="EMBL" id="JAGSNF010000003">
    <property type="protein sequence ID" value="MBR7742318.1"/>
    <property type="molecule type" value="Genomic_DNA"/>
</dbReference>
<evidence type="ECO:0000256" key="1">
    <source>
        <dbReference type="ARBA" id="ARBA00004202"/>
    </source>
</evidence>
<dbReference type="GO" id="GO:0005886">
    <property type="term" value="C:plasma membrane"/>
    <property type="evidence" value="ECO:0007669"/>
    <property type="project" value="UniProtKB-SubCell"/>
</dbReference>
<comment type="caution">
    <text evidence="7">The sequence shown here is derived from an EMBL/GenBank/DDBJ whole genome shotgun (WGS) entry which is preliminary data.</text>
</comment>
<feature type="domain" description="ABC transporter" evidence="6">
    <location>
        <begin position="5"/>
        <end position="231"/>
    </location>
</feature>
<evidence type="ECO:0000256" key="4">
    <source>
        <dbReference type="ARBA" id="ARBA00022840"/>
    </source>
</evidence>
<dbReference type="SUPFAM" id="SSF52540">
    <property type="entry name" value="P-loop containing nucleoside triphosphate hydrolases"/>
    <property type="match status" value="1"/>
</dbReference>
<dbReference type="PANTHER" id="PTHR42711">
    <property type="entry name" value="ABC TRANSPORTER ATP-BINDING PROTEIN"/>
    <property type="match status" value="1"/>
</dbReference>
<evidence type="ECO:0000256" key="2">
    <source>
        <dbReference type="ARBA" id="ARBA00022448"/>
    </source>
</evidence>
<evidence type="ECO:0000313" key="8">
    <source>
        <dbReference type="Proteomes" id="UP000677016"/>
    </source>
</evidence>
<dbReference type="PANTHER" id="PTHR42711:SF17">
    <property type="entry name" value="ABC TRANSPORTER ATP-BINDING PROTEIN"/>
    <property type="match status" value="1"/>
</dbReference>
<proteinExistence type="predicted"/>
<evidence type="ECO:0000313" key="7">
    <source>
        <dbReference type="EMBL" id="MBR7742318.1"/>
    </source>
</evidence>
<dbReference type="RefSeq" id="WP_211601466.1">
    <property type="nucleotide sequence ID" value="NZ_JAGSNF010000003.1"/>
</dbReference>
<dbReference type="GO" id="GO:0005524">
    <property type="term" value="F:ATP binding"/>
    <property type="evidence" value="ECO:0007669"/>
    <property type="project" value="UniProtKB-KW"/>
</dbReference>
<dbReference type="InterPro" id="IPR003439">
    <property type="entry name" value="ABC_transporter-like_ATP-bd"/>
</dbReference>
<keyword evidence="3" id="KW-0547">Nucleotide-binding</keyword>
<dbReference type="Proteomes" id="UP000677016">
    <property type="component" value="Unassembled WGS sequence"/>
</dbReference>
<sequence>MHPSLDAVGVTFRFAGADAPALDDVSLRVDPGEYVALLGPNGAGKTTLIGMVTGLRVPDRGTVRVCGGDPTSARTRLRLGAVLQDTAFPRHLTVRELVEGAAVRSGVPRGRAAGVLEEVGLDDLARRRSGKLSGGQRRRLQLARALVADPALLVLDEPTEGLDAAARRDFWRNLTARRDAGMAVLLTTHIVEEAGAVADRVSVIAGGRVVADESPASLTGRLADRTVSVRTALPAAVVRDLPGVLRVEETAGRLVVVTTSPEAVVRRVLHDDPTAHDLRVEAASLEEAVMAATDRMSA</sequence>
<dbReference type="Pfam" id="PF00005">
    <property type="entry name" value="ABC_tran"/>
    <property type="match status" value="1"/>
</dbReference>
<keyword evidence="8" id="KW-1185">Reference proteome</keyword>
<dbReference type="InterPro" id="IPR003593">
    <property type="entry name" value="AAA+_ATPase"/>
</dbReference>
<dbReference type="PROSITE" id="PS50893">
    <property type="entry name" value="ABC_TRANSPORTER_2"/>
    <property type="match status" value="1"/>
</dbReference>
<dbReference type="SMART" id="SM00382">
    <property type="entry name" value="AAA"/>
    <property type="match status" value="1"/>
</dbReference>
<comment type="subcellular location">
    <subcellularLocation>
        <location evidence="1">Cell membrane</location>
        <topology evidence="1">Peripheral membrane protein</topology>
    </subcellularLocation>
</comment>
<keyword evidence="2" id="KW-0813">Transport</keyword>
<name>A0A941D646_9MICO</name>
<dbReference type="Gene3D" id="3.40.50.300">
    <property type="entry name" value="P-loop containing nucleotide triphosphate hydrolases"/>
    <property type="match status" value="1"/>
</dbReference>
<evidence type="ECO:0000256" key="5">
    <source>
        <dbReference type="ARBA" id="ARBA00023251"/>
    </source>
</evidence>
<dbReference type="InterPro" id="IPR027417">
    <property type="entry name" value="P-loop_NTPase"/>
</dbReference>
<keyword evidence="5" id="KW-0046">Antibiotic resistance</keyword>
<gene>
    <name evidence="7" type="ORF">KC207_03295</name>
</gene>
<protein>
    <submittedName>
        <fullName evidence="7">ABC transporter ATP-binding protein</fullName>
    </submittedName>
</protein>
<organism evidence="7 8">
    <name type="scientific">Phycicoccus avicenniae</name>
    <dbReference type="NCBI Taxonomy" id="2828860"/>
    <lineage>
        <taxon>Bacteria</taxon>
        <taxon>Bacillati</taxon>
        <taxon>Actinomycetota</taxon>
        <taxon>Actinomycetes</taxon>
        <taxon>Micrococcales</taxon>
        <taxon>Intrasporangiaceae</taxon>
        <taxon>Phycicoccus</taxon>
    </lineage>
</organism>
<reference evidence="7" key="1">
    <citation type="submission" date="2021-04" db="EMBL/GenBank/DDBJ databases">
        <title>Phycicoccus avicenniae sp. nov., a novel endophytic actinomycetes isolated from branch of Avicennia mariana.</title>
        <authorList>
            <person name="Tuo L."/>
        </authorList>
    </citation>
    <scope>NUCLEOTIDE SEQUENCE</scope>
    <source>
        <strain evidence="7">BSK3Z-2</strain>
    </source>
</reference>
<dbReference type="InterPro" id="IPR050763">
    <property type="entry name" value="ABC_transporter_ATP-binding"/>
</dbReference>
<dbReference type="GO" id="GO:0046677">
    <property type="term" value="P:response to antibiotic"/>
    <property type="evidence" value="ECO:0007669"/>
    <property type="project" value="UniProtKB-KW"/>
</dbReference>
<evidence type="ECO:0000256" key="3">
    <source>
        <dbReference type="ARBA" id="ARBA00022741"/>
    </source>
</evidence>
<keyword evidence="4 7" id="KW-0067">ATP-binding</keyword>
<evidence type="ECO:0000259" key="6">
    <source>
        <dbReference type="PROSITE" id="PS50893"/>
    </source>
</evidence>
<dbReference type="InterPro" id="IPR017871">
    <property type="entry name" value="ABC_transporter-like_CS"/>
</dbReference>
<dbReference type="GO" id="GO:0016887">
    <property type="term" value="F:ATP hydrolysis activity"/>
    <property type="evidence" value="ECO:0007669"/>
    <property type="project" value="InterPro"/>
</dbReference>
<dbReference type="PROSITE" id="PS00211">
    <property type="entry name" value="ABC_TRANSPORTER_1"/>
    <property type="match status" value="1"/>
</dbReference>